<dbReference type="RefSeq" id="WP_113954675.1">
    <property type="nucleotide sequence ID" value="NZ_QNRT01000003.1"/>
</dbReference>
<comment type="caution">
    <text evidence="5">The sequence shown here is derived from an EMBL/GenBank/DDBJ whole genome shotgun (WGS) entry which is preliminary data.</text>
</comment>
<dbReference type="GO" id="GO:0017000">
    <property type="term" value="P:antibiotic biosynthetic process"/>
    <property type="evidence" value="ECO:0007669"/>
    <property type="project" value="UniProtKB-KW"/>
</dbReference>
<protein>
    <submittedName>
        <fullName evidence="5">Alpha-ketoglutarate-dependent taurine dioxygenase</fullName>
    </submittedName>
</protein>
<dbReference type="PANTHER" id="PTHR10696:SF56">
    <property type="entry name" value="TAUD_TFDA-LIKE DOMAIN-CONTAINING PROTEIN"/>
    <property type="match status" value="1"/>
</dbReference>
<dbReference type="InterPro" id="IPR050411">
    <property type="entry name" value="AlphaKG_dependent_hydroxylases"/>
</dbReference>
<feature type="domain" description="TauD/TfdA-like" evidence="4">
    <location>
        <begin position="39"/>
        <end position="334"/>
    </location>
</feature>
<dbReference type="Proteomes" id="UP000253083">
    <property type="component" value="Unassembled WGS sequence"/>
</dbReference>
<keyword evidence="5" id="KW-0223">Dioxygenase</keyword>
<dbReference type="InterPro" id="IPR003819">
    <property type="entry name" value="TauD/TfdA-like"/>
</dbReference>
<dbReference type="GO" id="GO:0016706">
    <property type="term" value="F:2-oxoglutarate-dependent dioxygenase activity"/>
    <property type="evidence" value="ECO:0007669"/>
    <property type="project" value="UniProtKB-ARBA"/>
</dbReference>
<evidence type="ECO:0000256" key="3">
    <source>
        <dbReference type="ARBA" id="ARBA00023194"/>
    </source>
</evidence>
<gene>
    <name evidence="5" type="ORF">DFR28_10394</name>
</gene>
<evidence type="ECO:0000259" key="4">
    <source>
        <dbReference type="Pfam" id="PF02668"/>
    </source>
</evidence>
<dbReference type="SUPFAM" id="SSF51197">
    <property type="entry name" value="Clavaminate synthase-like"/>
    <property type="match status" value="1"/>
</dbReference>
<proteinExistence type="predicted"/>
<evidence type="ECO:0000256" key="2">
    <source>
        <dbReference type="ARBA" id="ARBA00023002"/>
    </source>
</evidence>
<evidence type="ECO:0000313" key="6">
    <source>
        <dbReference type="Proteomes" id="UP000253083"/>
    </source>
</evidence>
<dbReference type="EMBL" id="QNRT01000003">
    <property type="protein sequence ID" value="RBP49669.1"/>
    <property type="molecule type" value="Genomic_DNA"/>
</dbReference>
<evidence type="ECO:0000256" key="1">
    <source>
        <dbReference type="ARBA" id="ARBA00001954"/>
    </source>
</evidence>
<dbReference type="InterPro" id="IPR042098">
    <property type="entry name" value="TauD-like_sf"/>
</dbReference>
<dbReference type="AlphaFoldDB" id="A0A395JIS7"/>
<accession>A0A395JIS7</accession>
<keyword evidence="2" id="KW-0560">Oxidoreductase</keyword>
<name>A0A395JIS7_9GAMM</name>
<sequence length="351" mass="39431">MLALQTRGLTDQEIASDSPNRSSFVSVVQASADCGTLAELMNDSAFMQKIQNSYAVSGAVLLRGFPIQDTAEAEMLLSAWGTTFDDEYLGGASPRSRLSDHFFTSTEAPPSYVISFHTEMCYLKQRPGKIFFYCLTQPSKYGETPIFDCAAIYSKLSPAVRQKIDEHGMIYERYFGTRKARFFNVYKTWRDAFHADTVEQAELACQQQGLEYEWQSNGGLITRARMPGYMTDPTSGKRCISLTLYNGEAAPYDLSTFAHRLNPIKRLALSTFIRSQYAKKHVFMRTLWGDGSAISRAETRELIDAAWSSSNLFKWQSGDLLILDNIRCGHGRLNVVKPRKIAAALGDPYQI</sequence>
<reference evidence="5 6" key="1">
    <citation type="submission" date="2018-06" db="EMBL/GenBank/DDBJ databases">
        <title>Genomic Encyclopedia of Type Strains, Phase IV (KMG-IV): sequencing the most valuable type-strain genomes for metagenomic binning, comparative biology and taxonomic classification.</title>
        <authorList>
            <person name="Goeker M."/>
        </authorList>
    </citation>
    <scope>NUCLEOTIDE SEQUENCE [LARGE SCALE GENOMIC DNA]</scope>
    <source>
        <strain evidence="5 6">DSM 24032</strain>
    </source>
</reference>
<evidence type="ECO:0000313" key="5">
    <source>
        <dbReference type="EMBL" id="RBP49669.1"/>
    </source>
</evidence>
<dbReference type="PANTHER" id="PTHR10696">
    <property type="entry name" value="GAMMA-BUTYROBETAINE HYDROXYLASE-RELATED"/>
    <property type="match status" value="1"/>
</dbReference>
<organism evidence="5 6">
    <name type="scientific">Arenicella xantha</name>
    <dbReference type="NCBI Taxonomy" id="644221"/>
    <lineage>
        <taxon>Bacteria</taxon>
        <taxon>Pseudomonadati</taxon>
        <taxon>Pseudomonadota</taxon>
        <taxon>Gammaproteobacteria</taxon>
        <taxon>Arenicellales</taxon>
        <taxon>Arenicellaceae</taxon>
        <taxon>Arenicella</taxon>
    </lineage>
</organism>
<comment type="cofactor">
    <cofactor evidence="1">
        <name>Fe(2+)</name>
        <dbReference type="ChEBI" id="CHEBI:29033"/>
    </cofactor>
</comment>
<dbReference type="Pfam" id="PF02668">
    <property type="entry name" value="TauD"/>
    <property type="match status" value="1"/>
</dbReference>
<dbReference type="OrthoDB" id="9769888at2"/>
<keyword evidence="6" id="KW-1185">Reference proteome</keyword>
<dbReference type="Gene3D" id="3.60.130.10">
    <property type="entry name" value="Clavaminate synthase-like"/>
    <property type="match status" value="1"/>
</dbReference>
<keyword evidence="3" id="KW-0045">Antibiotic biosynthesis</keyword>
<dbReference type="InParanoid" id="A0A395JIS7"/>